<reference evidence="3 4" key="1">
    <citation type="submission" date="2020-07" db="EMBL/GenBank/DDBJ databases">
        <title>Genomic Encyclopedia of Type Strains, Phase IV (KMG-IV): sequencing the most valuable type-strain genomes for metagenomic binning, comparative biology and taxonomic classification.</title>
        <authorList>
            <person name="Goeker M."/>
        </authorList>
    </citation>
    <scope>NUCLEOTIDE SEQUENCE [LARGE SCALE GENOMIC DNA]</scope>
    <source>
        <strain evidence="3 4">DSM 25220</strain>
    </source>
</reference>
<dbReference type="Gene3D" id="3.40.50.720">
    <property type="entry name" value="NAD(P)-binding Rossmann-like Domain"/>
    <property type="match status" value="1"/>
</dbReference>
<dbReference type="InterPro" id="IPR027051">
    <property type="entry name" value="XdhC_Rossmann_dom"/>
</dbReference>
<dbReference type="RefSeq" id="WP_181538357.1">
    <property type="nucleotide sequence ID" value="NZ_JACDUU010000007.1"/>
</dbReference>
<dbReference type="InterPro" id="IPR003777">
    <property type="entry name" value="XdhC_CoxI"/>
</dbReference>
<evidence type="ECO:0000313" key="4">
    <source>
        <dbReference type="Proteomes" id="UP000580891"/>
    </source>
</evidence>
<dbReference type="InterPro" id="IPR052698">
    <property type="entry name" value="MoCofactor_Util/Proc"/>
</dbReference>
<proteinExistence type="predicted"/>
<dbReference type="AlphaFoldDB" id="A0A7W0BW49"/>
<sequence length="347" mass="39224">MDDIYRVLEVINESNTKSVLATIIHVEGSAYRKEGACMLFQGDGTQIGVLSGGCLEEDLAVKAQEVLQKEAAETFVFDMKHEDDLSWGQGTGCNGTIHILLQPITETFRDFLLTVKSYLDRGEHVLFARKLTDEADEEKKLLFLTERGHIFGGFDEEIPKDIYNLFQTTPPFQTRSGIQTISDIPFYIHHYWPKPRLVIFGANPDAKPLASFAKQLGFCVTVTDWRPAFCHAEHFPDADEWILGFPNEIIPTLALNERDFVVVMTHHFQHDQEILSLLLHQPLYYLGVLGPKKRTARLLSTDQVPPYIHSPIGLPIGARGPEEIAMSVLSEMIHVLRNGRIKKVVFP</sequence>
<dbReference type="Pfam" id="PF02625">
    <property type="entry name" value="XdhC_CoxI"/>
    <property type="match status" value="1"/>
</dbReference>
<accession>A0A7W0BW49</accession>
<dbReference type="Pfam" id="PF13478">
    <property type="entry name" value="XdhC_C"/>
    <property type="match status" value="1"/>
</dbReference>
<name>A0A7W0BW49_9BACL</name>
<feature type="domain" description="XdhC- CoxI" evidence="1">
    <location>
        <begin position="14"/>
        <end position="75"/>
    </location>
</feature>
<evidence type="ECO:0000259" key="1">
    <source>
        <dbReference type="Pfam" id="PF02625"/>
    </source>
</evidence>
<organism evidence="3 4">
    <name type="scientific">[Anoxybacillus] calidus</name>
    <dbReference type="NCBI Taxonomy" id="575178"/>
    <lineage>
        <taxon>Bacteria</taxon>
        <taxon>Bacillati</taxon>
        <taxon>Bacillota</taxon>
        <taxon>Bacilli</taxon>
        <taxon>Bacillales</taxon>
        <taxon>Anoxybacillaceae</taxon>
        <taxon>Paranoxybacillus</taxon>
    </lineage>
</organism>
<gene>
    <name evidence="3" type="ORF">HNQ85_002914</name>
</gene>
<protein>
    <submittedName>
        <fullName evidence="3">Xanthine dehydrogenase accessory factor</fullName>
    </submittedName>
</protein>
<dbReference type="EMBL" id="JACDUU010000007">
    <property type="protein sequence ID" value="MBA2872603.1"/>
    <property type="molecule type" value="Genomic_DNA"/>
</dbReference>
<evidence type="ECO:0000313" key="3">
    <source>
        <dbReference type="EMBL" id="MBA2872603.1"/>
    </source>
</evidence>
<evidence type="ECO:0000259" key="2">
    <source>
        <dbReference type="Pfam" id="PF13478"/>
    </source>
</evidence>
<keyword evidence="4" id="KW-1185">Reference proteome</keyword>
<comment type="caution">
    <text evidence="3">The sequence shown here is derived from an EMBL/GenBank/DDBJ whole genome shotgun (WGS) entry which is preliminary data.</text>
</comment>
<dbReference type="Proteomes" id="UP000580891">
    <property type="component" value="Unassembled WGS sequence"/>
</dbReference>
<dbReference type="PANTHER" id="PTHR30388:SF6">
    <property type="entry name" value="XANTHINE DEHYDROGENASE SUBUNIT A-RELATED"/>
    <property type="match status" value="1"/>
</dbReference>
<dbReference type="PANTHER" id="PTHR30388">
    <property type="entry name" value="ALDEHYDE OXIDOREDUCTASE MOLYBDENUM COFACTOR ASSEMBLY PROTEIN"/>
    <property type="match status" value="1"/>
</dbReference>
<feature type="domain" description="XdhC Rossmann" evidence="2">
    <location>
        <begin position="197"/>
        <end position="332"/>
    </location>
</feature>